<name>A0A2P5HQC1_DIAHE</name>
<sequence>MHFKLSIAVNLLLILLAGHSLAPWECYEVDFKRSEPARNDTEVWEIPCSDMLKAPGYMYNRIDQNEMAENSHVGAGASGRAHENSSEFTANFRFDYQGIEGYCCPED</sequence>
<protein>
    <submittedName>
        <fullName evidence="2">Uncharacterized protein</fullName>
    </submittedName>
</protein>
<feature type="chain" id="PRO_5015171609" evidence="1">
    <location>
        <begin position="23"/>
        <end position="107"/>
    </location>
</feature>
<dbReference type="InParanoid" id="A0A2P5HQC1"/>
<dbReference type="EMBL" id="MAVT02000994">
    <property type="protein sequence ID" value="POS72466.1"/>
    <property type="molecule type" value="Genomic_DNA"/>
</dbReference>
<evidence type="ECO:0000313" key="3">
    <source>
        <dbReference type="Proteomes" id="UP000094444"/>
    </source>
</evidence>
<comment type="caution">
    <text evidence="2">The sequence shown here is derived from an EMBL/GenBank/DDBJ whole genome shotgun (WGS) entry which is preliminary data.</text>
</comment>
<keyword evidence="1" id="KW-0732">Signal</keyword>
<keyword evidence="3" id="KW-1185">Reference proteome</keyword>
<dbReference type="AlphaFoldDB" id="A0A2P5HQC1"/>
<reference evidence="2" key="1">
    <citation type="submission" date="2017-09" db="EMBL/GenBank/DDBJ databases">
        <title>Polyketide synthases of a Diaporthe helianthi virulent isolate.</title>
        <authorList>
            <person name="Baroncelli R."/>
        </authorList>
    </citation>
    <scope>NUCLEOTIDE SEQUENCE [LARGE SCALE GENOMIC DNA]</scope>
    <source>
        <strain evidence="2">7/96</strain>
    </source>
</reference>
<dbReference type="Proteomes" id="UP000094444">
    <property type="component" value="Unassembled WGS sequence"/>
</dbReference>
<feature type="signal peptide" evidence="1">
    <location>
        <begin position="1"/>
        <end position="22"/>
    </location>
</feature>
<accession>A0A2P5HQC1</accession>
<proteinExistence type="predicted"/>
<evidence type="ECO:0000313" key="2">
    <source>
        <dbReference type="EMBL" id="POS72466.1"/>
    </source>
</evidence>
<gene>
    <name evidence="2" type="ORF">DHEL01_v209137</name>
</gene>
<organism evidence="2 3">
    <name type="scientific">Diaporthe helianthi</name>
    <dbReference type="NCBI Taxonomy" id="158607"/>
    <lineage>
        <taxon>Eukaryota</taxon>
        <taxon>Fungi</taxon>
        <taxon>Dikarya</taxon>
        <taxon>Ascomycota</taxon>
        <taxon>Pezizomycotina</taxon>
        <taxon>Sordariomycetes</taxon>
        <taxon>Sordariomycetidae</taxon>
        <taxon>Diaporthales</taxon>
        <taxon>Diaporthaceae</taxon>
        <taxon>Diaporthe</taxon>
    </lineage>
</organism>
<evidence type="ECO:0000256" key="1">
    <source>
        <dbReference type="SAM" id="SignalP"/>
    </source>
</evidence>